<dbReference type="Gene3D" id="3.30.70.330">
    <property type="match status" value="1"/>
</dbReference>
<evidence type="ECO:0000256" key="2">
    <source>
        <dbReference type="PROSITE-ProRule" id="PRU00176"/>
    </source>
</evidence>
<protein>
    <recommendedName>
        <fullName evidence="4">RRM domain-containing protein</fullName>
    </recommendedName>
</protein>
<dbReference type="InterPro" id="IPR012677">
    <property type="entry name" value="Nucleotide-bd_a/b_plait_sf"/>
</dbReference>
<evidence type="ECO:0000259" key="4">
    <source>
        <dbReference type="PROSITE" id="PS50102"/>
    </source>
</evidence>
<dbReference type="GO" id="GO:0003723">
    <property type="term" value="F:RNA binding"/>
    <property type="evidence" value="ECO:0007669"/>
    <property type="project" value="UniProtKB-UniRule"/>
</dbReference>
<evidence type="ECO:0000256" key="1">
    <source>
        <dbReference type="ARBA" id="ARBA00022884"/>
    </source>
</evidence>
<reference evidence="5" key="1">
    <citation type="submission" date="2023-07" db="EMBL/GenBank/DDBJ databases">
        <title>Chromosome-level genome assembly of Artemia franciscana.</title>
        <authorList>
            <person name="Jo E."/>
        </authorList>
    </citation>
    <scope>NUCLEOTIDE SEQUENCE</scope>
    <source>
        <tissue evidence="5">Whole body</tissue>
    </source>
</reference>
<name>A0AA88HJ29_ARTSF</name>
<dbReference type="PANTHER" id="PTHR48034">
    <property type="entry name" value="TRANSFORMER-2 SEX-DETERMINING PROTEIN-RELATED"/>
    <property type="match status" value="1"/>
</dbReference>
<feature type="non-terminal residue" evidence="5">
    <location>
        <position position="218"/>
    </location>
</feature>
<dbReference type="SUPFAM" id="SSF54928">
    <property type="entry name" value="RNA-binding domain, RBD"/>
    <property type="match status" value="1"/>
</dbReference>
<dbReference type="InterPro" id="IPR000504">
    <property type="entry name" value="RRM_dom"/>
</dbReference>
<feature type="region of interest" description="Disordered" evidence="3">
    <location>
        <begin position="157"/>
        <end position="218"/>
    </location>
</feature>
<dbReference type="CDD" id="cd12363">
    <property type="entry name" value="RRM_TRA2"/>
    <property type="match status" value="1"/>
</dbReference>
<keyword evidence="6" id="KW-1185">Reference proteome</keyword>
<proteinExistence type="predicted"/>
<dbReference type="InterPro" id="IPR035979">
    <property type="entry name" value="RBD_domain_sf"/>
</dbReference>
<dbReference type="InterPro" id="IPR050441">
    <property type="entry name" value="RBM"/>
</dbReference>
<feature type="compositionally biased region" description="Basic residues" evidence="3">
    <location>
        <begin position="203"/>
        <end position="218"/>
    </location>
</feature>
<dbReference type="Pfam" id="PF00076">
    <property type="entry name" value="RRM_1"/>
    <property type="match status" value="1"/>
</dbReference>
<keyword evidence="1 2" id="KW-0694">RNA-binding</keyword>
<dbReference type="EMBL" id="JAVRJZ010000017">
    <property type="protein sequence ID" value="KAK2709938.1"/>
    <property type="molecule type" value="Genomic_DNA"/>
</dbReference>
<sequence length="218" mass="25219">MIMTAREKETEVMMKKTGAVQKGHVLVRHVATVQDLEAAIEDDPTDPAPVQLEDIVVVGATIIREMYLEQPEPSRCLGIFGMSLYTTEHELHHVLSKYGPLEKVQVVKDAKTGRSRGFAFVYYESLEDAKAAKEGCNGIELDGRRIRCDYSITQRAHTPTPGIYMGNPTYSERNRRRSPGYGRRRSPYRRSPYRRSPSYDRDRRRRRDYRSRSRSYSR</sequence>
<accession>A0AA88HJ29</accession>
<comment type="caution">
    <text evidence="5">The sequence shown here is derived from an EMBL/GenBank/DDBJ whole genome shotgun (WGS) entry which is preliminary data.</text>
</comment>
<feature type="domain" description="RRM" evidence="4">
    <location>
        <begin position="75"/>
        <end position="153"/>
    </location>
</feature>
<evidence type="ECO:0000313" key="6">
    <source>
        <dbReference type="Proteomes" id="UP001187531"/>
    </source>
</evidence>
<organism evidence="5 6">
    <name type="scientific">Artemia franciscana</name>
    <name type="common">Brine shrimp</name>
    <name type="synonym">Artemia sanfranciscana</name>
    <dbReference type="NCBI Taxonomy" id="6661"/>
    <lineage>
        <taxon>Eukaryota</taxon>
        <taxon>Metazoa</taxon>
        <taxon>Ecdysozoa</taxon>
        <taxon>Arthropoda</taxon>
        <taxon>Crustacea</taxon>
        <taxon>Branchiopoda</taxon>
        <taxon>Anostraca</taxon>
        <taxon>Artemiidae</taxon>
        <taxon>Artemia</taxon>
    </lineage>
</organism>
<gene>
    <name evidence="5" type="ORF">QYM36_013575</name>
</gene>
<feature type="compositionally biased region" description="Basic residues" evidence="3">
    <location>
        <begin position="174"/>
        <end position="193"/>
    </location>
</feature>
<dbReference type="PROSITE" id="PS50102">
    <property type="entry name" value="RRM"/>
    <property type="match status" value="1"/>
</dbReference>
<evidence type="ECO:0000313" key="5">
    <source>
        <dbReference type="EMBL" id="KAK2709938.1"/>
    </source>
</evidence>
<dbReference type="AlphaFoldDB" id="A0AA88HJ29"/>
<dbReference type="Proteomes" id="UP001187531">
    <property type="component" value="Unassembled WGS sequence"/>
</dbReference>
<dbReference type="SMART" id="SM00360">
    <property type="entry name" value="RRM"/>
    <property type="match status" value="1"/>
</dbReference>
<evidence type="ECO:0000256" key="3">
    <source>
        <dbReference type="SAM" id="MobiDB-lite"/>
    </source>
</evidence>